<dbReference type="Gene3D" id="3.30.470.20">
    <property type="entry name" value="ATP-grasp fold, B domain"/>
    <property type="match status" value="1"/>
</dbReference>
<dbReference type="AlphaFoldDB" id="A0AAW0NQD4"/>
<dbReference type="GO" id="GO:0005524">
    <property type="term" value="F:ATP binding"/>
    <property type="evidence" value="ECO:0007669"/>
    <property type="project" value="UniProtKB-KW"/>
</dbReference>
<evidence type="ECO:0000256" key="6">
    <source>
        <dbReference type="ARBA" id="ARBA00048944"/>
    </source>
</evidence>
<evidence type="ECO:0000256" key="3">
    <source>
        <dbReference type="ARBA" id="ARBA00022598"/>
    </source>
</evidence>
<evidence type="ECO:0000256" key="2">
    <source>
        <dbReference type="ARBA" id="ARBA00022490"/>
    </source>
</evidence>
<evidence type="ECO:0000256" key="4">
    <source>
        <dbReference type="ARBA" id="ARBA00022741"/>
    </source>
</evidence>
<accession>A0AAW0NQD4</accession>
<organism evidence="8 9">
    <name type="scientific">Mugilogobius chulae</name>
    <name type="common">yellowstripe goby</name>
    <dbReference type="NCBI Taxonomy" id="88201"/>
    <lineage>
        <taxon>Eukaryota</taxon>
        <taxon>Metazoa</taxon>
        <taxon>Chordata</taxon>
        <taxon>Craniata</taxon>
        <taxon>Vertebrata</taxon>
        <taxon>Euteleostomi</taxon>
        <taxon>Actinopterygii</taxon>
        <taxon>Neopterygii</taxon>
        <taxon>Teleostei</taxon>
        <taxon>Neoteleostei</taxon>
        <taxon>Acanthomorphata</taxon>
        <taxon>Gobiaria</taxon>
        <taxon>Gobiiformes</taxon>
        <taxon>Gobioidei</taxon>
        <taxon>Gobiidae</taxon>
        <taxon>Gobionellinae</taxon>
        <taxon>Mugilogobius</taxon>
    </lineage>
</organism>
<dbReference type="GO" id="GO:0005930">
    <property type="term" value="C:axoneme"/>
    <property type="evidence" value="ECO:0007669"/>
    <property type="project" value="TreeGrafter"/>
</dbReference>
<feature type="region of interest" description="Disordered" evidence="7">
    <location>
        <begin position="550"/>
        <end position="569"/>
    </location>
</feature>
<dbReference type="GO" id="GO:0070736">
    <property type="term" value="F:protein-glycine ligase activity, initiating"/>
    <property type="evidence" value="ECO:0007669"/>
    <property type="project" value="TreeGrafter"/>
</dbReference>
<dbReference type="PANTHER" id="PTHR45870:SF2">
    <property type="entry name" value="TUBULIN MONOGLYCYLASE TTLL3"/>
    <property type="match status" value="1"/>
</dbReference>
<dbReference type="EMBL" id="JBBPFD010000014">
    <property type="protein sequence ID" value="KAK7898992.1"/>
    <property type="molecule type" value="Genomic_DNA"/>
</dbReference>
<evidence type="ECO:0000256" key="5">
    <source>
        <dbReference type="ARBA" id="ARBA00022840"/>
    </source>
</evidence>
<evidence type="ECO:0000256" key="7">
    <source>
        <dbReference type="SAM" id="MobiDB-lite"/>
    </source>
</evidence>
<sequence length="569" mass="66231">MVVVLQILRAQRVERTGRDVPRQNASSHVTVTHSNVVNVLSVAPTSERKTYVSSVLCHIDPERLRRAKQIVEHAVKTHKVFSVQGSYPIIRKALKDRGWVERDMPRSHRRKLETATTPINTCADDSDSDDSVNYEKAQDSFCRLMSRLLRNEIVYFYWTSQKNTINPKYLLKDQITNHFIKAGCFTTKVGLCMNLRNLHWFDSANPDTFFPRCYRLGAEDEKHAFIDDYRRTACFNFLKYILQREECKHKDQTLQENRKQSKQTKAHSLPEMMGFALKVCEDFLSSLEHSDVDCWETQKPTNEQWAEFLQHYYLMVQYFMCQTFRSHLKVVHCDPTIIKDSKWVAQKYIEKPFLVHGTKFDVRQWFLVTDWNPLTVWFYTKCYLRFSTQPFSLHSMDSSVHLCNNSIQRRLSPSEHRHPAIPKTTLGTVVVPEMKKALIYALLTAQDVMEPRKNSFELYGADFILDYDLHPWLIEINTSPTMAPSSPVTTRLCRAVQEDTIRVVLDRRADPNAYTGHFNMIYRQAAVTIPQYLGVSLLVEGTKLKVPVMSSLTSESTRKKHKGPDKVEE</sequence>
<protein>
    <submittedName>
        <fullName evidence="8">Uncharacterized protein</fullName>
    </submittedName>
</protein>
<dbReference type="Proteomes" id="UP001460270">
    <property type="component" value="Unassembled WGS sequence"/>
</dbReference>
<dbReference type="GO" id="GO:0060271">
    <property type="term" value="P:cilium assembly"/>
    <property type="evidence" value="ECO:0007669"/>
    <property type="project" value="TreeGrafter"/>
</dbReference>
<dbReference type="GO" id="GO:0003341">
    <property type="term" value="P:cilium movement"/>
    <property type="evidence" value="ECO:0007669"/>
    <property type="project" value="TreeGrafter"/>
</dbReference>
<gene>
    <name evidence="8" type="ORF">WMY93_019845</name>
</gene>
<dbReference type="SUPFAM" id="SSF56059">
    <property type="entry name" value="Glutathione synthetase ATP-binding domain-like"/>
    <property type="match status" value="1"/>
</dbReference>
<evidence type="ECO:0000313" key="8">
    <source>
        <dbReference type="EMBL" id="KAK7898992.1"/>
    </source>
</evidence>
<reference evidence="9" key="1">
    <citation type="submission" date="2024-04" db="EMBL/GenBank/DDBJ databases">
        <title>Salinicola lusitanus LLJ914,a marine bacterium isolated from the Okinawa Trough.</title>
        <authorList>
            <person name="Li J."/>
        </authorList>
    </citation>
    <scope>NUCLEOTIDE SEQUENCE [LARGE SCALE GENOMIC DNA]</scope>
</reference>
<comment type="catalytic activity">
    <reaction evidence="6">
        <text>L-glutamyl-[protein] + glycine + ATP = glycyl-L-glutamyl-[protein] + ADP + phosphate + H(+)</text>
        <dbReference type="Rhea" id="RHEA:67180"/>
        <dbReference type="Rhea" id="RHEA-COMP:10208"/>
        <dbReference type="Rhea" id="RHEA-COMP:17207"/>
        <dbReference type="ChEBI" id="CHEBI:15378"/>
        <dbReference type="ChEBI" id="CHEBI:29973"/>
        <dbReference type="ChEBI" id="CHEBI:30616"/>
        <dbReference type="ChEBI" id="CHEBI:43474"/>
        <dbReference type="ChEBI" id="CHEBI:57305"/>
        <dbReference type="ChEBI" id="CHEBI:167890"/>
        <dbReference type="ChEBI" id="CHEBI:456216"/>
    </reaction>
    <physiologicalReaction direction="left-to-right" evidence="6">
        <dbReference type="Rhea" id="RHEA:67181"/>
    </physiologicalReaction>
</comment>
<dbReference type="InterPro" id="IPR004344">
    <property type="entry name" value="TTL/TTLL_fam"/>
</dbReference>
<comment type="subcellular location">
    <subcellularLocation>
        <location evidence="1">Cytoplasm</location>
        <location evidence="1">Cytoskeleton</location>
        <location evidence="1">Flagellum axoneme</location>
    </subcellularLocation>
</comment>
<dbReference type="GO" id="GO:0015630">
    <property type="term" value="C:microtubule cytoskeleton"/>
    <property type="evidence" value="ECO:0007669"/>
    <property type="project" value="TreeGrafter"/>
</dbReference>
<keyword evidence="5" id="KW-0067">ATP-binding</keyword>
<name>A0AAW0NQD4_9GOBI</name>
<keyword evidence="3" id="KW-0436">Ligase</keyword>
<proteinExistence type="predicted"/>
<evidence type="ECO:0000256" key="1">
    <source>
        <dbReference type="ARBA" id="ARBA00004611"/>
    </source>
</evidence>
<comment type="caution">
    <text evidence="8">The sequence shown here is derived from an EMBL/GenBank/DDBJ whole genome shotgun (WGS) entry which is preliminary data.</text>
</comment>
<keyword evidence="9" id="KW-1185">Reference proteome</keyword>
<dbReference type="PANTHER" id="PTHR45870">
    <property type="entry name" value="TUBULIN MONOGLYCYLASE TTLL3"/>
    <property type="match status" value="1"/>
</dbReference>
<keyword evidence="4" id="KW-0547">Nucleotide-binding</keyword>
<dbReference type="InterPro" id="IPR051437">
    <property type="entry name" value="TTLL_monoglycylase"/>
</dbReference>
<evidence type="ECO:0000313" key="9">
    <source>
        <dbReference type="Proteomes" id="UP001460270"/>
    </source>
</evidence>
<keyword evidence="2" id="KW-0963">Cytoplasm</keyword>
<dbReference type="PROSITE" id="PS51221">
    <property type="entry name" value="TTL"/>
    <property type="match status" value="1"/>
</dbReference>
<dbReference type="Pfam" id="PF03133">
    <property type="entry name" value="TTL"/>
    <property type="match status" value="2"/>
</dbReference>